<keyword evidence="1" id="KW-0472">Membrane</keyword>
<proteinExistence type="predicted"/>
<feature type="transmembrane region" description="Helical" evidence="1">
    <location>
        <begin position="124"/>
        <end position="157"/>
    </location>
</feature>
<keyword evidence="1" id="KW-0812">Transmembrane</keyword>
<reference evidence="2" key="1">
    <citation type="submission" date="2023-06" db="EMBL/GenBank/DDBJ databases">
        <title>Gordonia sp. nov. and Pseudochrobactrum sp. nov., two species isolated from the burying beetle Nicrophorus vespilloides.</title>
        <authorList>
            <person name="Poehlein A."/>
            <person name="Guzman J."/>
            <person name="Daniel R."/>
            <person name="Vilcinskas A."/>
        </authorList>
    </citation>
    <scope>NUCLEOTIDE SEQUENCE</scope>
    <source>
        <strain evidence="2">MP11Mi</strain>
    </source>
</reference>
<feature type="transmembrane region" description="Helical" evidence="1">
    <location>
        <begin position="240"/>
        <end position="259"/>
    </location>
</feature>
<organism evidence="2">
    <name type="scientific">Gordonia sp. MP11Mi</name>
    <dbReference type="NCBI Taxonomy" id="3022769"/>
    <lineage>
        <taxon>Bacteria</taxon>
        <taxon>Bacillati</taxon>
        <taxon>Actinomycetota</taxon>
        <taxon>Actinomycetes</taxon>
        <taxon>Mycobacteriales</taxon>
        <taxon>Gordoniaceae</taxon>
        <taxon>Gordonia</taxon>
    </lineage>
</organism>
<sequence>MTATTQPAPAVFTGPGIPLSRLIKVELRKLVDTRASFWLAASIAAISAIIGVVVLIVGPGTSDPGPSGSPGTDGNITFANLFDLMTAPMAFLLPVMAILLVTSEWSQRNALTTFTMEPRRERVIIAKLTVSVIASIAAVVIALALGALCNLIGGLIYSNGGVWSISASALISGLLNILVGVLIGFAFAALLLNTPAAIVAYFVVPTVLEIIGAVVPWINDHLIDWIRLPMLESSPSGSDWAHFLAGCVIWFAVPLFFGVNRIMRSEVK</sequence>
<gene>
    <name evidence="2" type="ORF">MP11Mi_24580</name>
</gene>
<name>A0AA97CXZ8_9ACTN</name>
<dbReference type="RefSeq" id="WP_420039184.1">
    <property type="nucleotide sequence ID" value="NZ_CP128986.1"/>
</dbReference>
<evidence type="ECO:0000313" key="2">
    <source>
        <dbReference type="EMBL" id="WOC13357.1"/>
    </source>
</evidence>
<feature type="transmembrane region" description="Helical" evidence="1">
    <location>
        <begin position="78"/>
        <end position="103"/>
    </location>
</feature>
<accession>A0AA97CXZ8</accession>
<feature type="transmembrane region" description="Helical" evidence="1">
    <location>
        <begin position="199"/>
        <end position="218"/>
    </location>
</feature>
<dbReference type="AlphaFoldDB" id="A0AA97CXZ8"/>
<evidence type="ECO:0000256" key="1">
    <source>
        <dbReference type="SAM" id="Phobius"/>
    </source>
</evidence>
<dbReference type="Pfam" id="PF12730">
    <property type="entry name" value="ABC2_membrane_4"/>
    <property type="match status" value="1"/>
</dbReference>
<keyword evidence="1" id="KW-1133">Transmembrane helix</keyword>
<feature type="transmembrane region" description="Helical" evidence="1">
    <location>
        <begin position="37"/>
        <end position="58"/>
    </location>
</feature>
<dbReference type="EMBL" id="CP128986">
    <property type="protein sequence ID" value="WOC13357.1"/>
    <property type="molecule type" value="Genomic_DNA"/>
</dbReference>
<protein>
    <submittedName>
        <fullName evidence="2">Uncharacterized protein</fullName>
    </submittedName>
</protein>
<feature type="transmembrane region" description="Helical" evidence="1">
    <location>
        <begin position="169"/>
        <end position="192"/>
    </location>
</feature>